<sequence length="178" mass="20262">MSSDDCTSDGSNDHYEMLQRQQQQQRQQRRQSHDDKLVHPQGQQRQLQQDSYCHNTIPQALAKQFVQSFPPSHLTTTSNKRVSVETATAMSEVIRLFVVEAHSRASIEAECDKEGSLENMDAIHQEKTETETEKTTTSSPKVPINEEKYQSTIKSSSWTPIRAEHITKVAANLLMDFS</sequence>
<accession>A0A9K3PYL4</accession>
<comment type="similarity">
    <text evidence="1">Belongs to the CENP-X/MHF2 family.</text>
</comment>
<proteinExistence type="inferred from homology"/>
<keyword evidence="2" id="KW-0227">DNA damage</keyword>
<dbReference type="GO" id="GO:0006281">
    <property type="term" value="P:DNA repair"/>
    <property type="evidence" value="ECO:0007669"/>
    <property type="project" value="UniProtKB-KW"/>
</dbReference>
<evidence type="ECO:0000256" key="2">
    <source>
        <dbReference type="ARBA" id="ARBA00022763"/>
    </source>
</evidence>
<organism evidence="6 7">
    <name type="scientific">Nitzschia inconspicua</name>
    <dbReference type="NCBI Taxonomy" id="303405"/>
    <lineage>
        <taxon>Eukaryota</taxon>
        <taxon>Sar</taxon>
        <taxon>Stramenopiles</taxon>
        <taxon>Ochrophyta</taxon>
        <taxon>Bacillariophyta</taxon>
        <taxon>Bacillariophyceae</taxon>
        <taxon>Bacillariophycidae</taxon>
        <taxon>Bacillariales</taxon>
        <taxon>Bacillariaceae</taxon>
        <taxon>Nitzschia</taxon>
    </lineage>
</organism>
<dbReference type="AlphaFoldDB" id="A0A9K3PYL4"/>
<keyword evidence="7" id="KW-1185">Reference proteome</keyword>
<evidence type="ECO:0000313" key="7">
    <source>
        <dbReference type="Proteomes" id="UP000693970"/>
    </source>
</evidence>
<protein>
    <submittedName>
        <fullName evidence="6">CENP-S associating centromere protein X</fullName>
    </submittedName>
</protein>
<evidence type="ECO:0000313" key="6">
    <source>
        <dbReference type="EMBL" id="KAG7361934.1"/>
    </source>
</evidence>
<dbReference type="Pfam" id="PF09415">
    <property type="entry name" value="CENP-X"/>
    <property type="match status" value="1"/>
</dbReference>
<dbReference type="GO" id="GO:0003677">
    <property type="term" value="F:DNA binding"/>
    <property type="evidence" value="ECO:0007669"/>
    <property type="project" value="UniProtKB-KW"/>
</dbReference>
<dbReference type="InterPro" id="IPR018552">
    <property type="entry name" value="CENP-X"/>
</dbReference>
<reference evidence="6" key="2">
    <citation type="submission" date="2021-04" db="EMBL/GenBank/DDBJ databases">
        <authorList>
            <person name="Podell S."/>
        </authorList>
    </citation>
    <scope>NUCLEOTIDE SEQUENCE</scope>
    <source>
        <strain evidence="6">Hildebrandi</strain>
    </source>
</reference>
<dbReference type="OrthoDB" id="2500381at2759"/>
<comment type="caution">
    <text evidence="6">The sequence shown here is derived from an EMBL/GenBank/DDBJ whole genome shotgun (WGS) entry which is preliminary data.</text>
</comment>
<feature type="compositionally biased region" description="Polar residues" evidence="5">
    <location>
        <begin position="1"/>
        <end position="10"/>
    </location>
</feature>
<evidence type="ECO:0000256" key="3">
    <source>
        <dbReference type="ARBA" id="ARBA00023125"/>
    </source>
</evidence>
<keyword evidence="4" id="KW-0234">DNA repair</keyword>
<name>A0A9K3PYL4_9STRA</name>
<dbReference type="GO" id="GO:0051382">
    <property type="term" value="P:kinetochore assembly"/>
    <property type="evidence" value="ECO:0007669"/>
    <property type="project" value="InterPro"/>
</dbReference>
<feature type="region of interest" description="Disordered" evidence="5">
    <location>
        <begin position="1"/>
        <end position="48"/>
    </location>
</feature>
<gene>
    <name evidence="6" type="ORF">IV203_025600</name>
</gene>
<reference evidence="6" key="1">
    <citation type="journal article" date="2021" name="Sci. Rep.">
        <title>Diploid genomic architecture of Nitzschia inconspicua, an elite biomass production diatom.</title>
        <authorList>
            <person name="Oliver A."/>
            <person name="Podell S."/>
            <person name="Pinowska A."/>
            <person name="Traller J.C."/>
            <person name="Smith S.R."/>
            <person name="McClure R."/>
            <person name="Beliaev A."/>
            <person name="Bohutskyi P."/>
            <person name="Hill E.A."/>
            <person name="Rabines A."/>
            <person name="Zheng H."/>
            <person name="Allen L.Z."/>
            <person name="Kuo A."/>
            <person name="Grigoriev I.V."/>
            <person name="Allen A.E."/>
            <person name="Hazlebeck D."/>
            <person name="Allen E.E."/>
        </authorList>
    </citation>
    <scope>NUCLEOTIDE SEQUENCE</scope>
    <source>
        <strain evidence="6">Hildebrandi</strain>
    </source>
</reference>
<evidence type="ECO:0000256" key="4">
    <source>
        <dbReference type="ARBA" id="ARBA00023204"/>
    </source>
</evidence>
<evidence type="ECO:0000256" key="5">
    <source>
        <dbReference type="SAM" id="MobiDB-lite"/>
    </source>
</evidence>
<dbReference type="EMBL" id="JAGRRH010000012">
    <property type="protein sequence ID" value="KAG7361934.1"/>
    <property type="molecule type" value="Genomic_DNA"/>
</dbReference>
<evidence type="ECO:0000256" key="1">
    <source>
        <dbReference type="ARBA" id="ARBA00009359"/>
    </source>
</evidence>
<dbReference type="Proteomes" id="UP000693970">
    <property type="component" value="Unassembled WGS sequence"/>
</dbReference>
<keyword evidence="3" id="KW-0238">DNA-binding</keyword>